<sequence length="343" mass="38558">MSTSALASVNSAIYRAVITSKFRTEKMYTFYKSVGDGPEQNTMYISFGKSTPWSANENEPGFAPPYPSDSTDGVVDIWSNMMGAVKVDPSMLDCVIPRRDWGDSRYDNSTFLIGDIVVTNNAPYNKTEVGAGWLIYKCVDVPKEGMCSIGQLSNKDECLALGGKWSPSRTSTIVPRGRADTSGSTNGIIDTGDGYYWEYLYEIPPDVSINRCTNEYIVVPWPDEVAADPQRWGYHNNISWQQYDYDIIYRLKANCVRFKAFLDSVYFPEFSLPGNTGFRQLSVISNPLEAKKNPNDPNVKATKGSYPAVSLFRQSGEIIYMENRQPIIRSMDQTEEVSIIFEF</sequence>
<evidence type="ECO:0000259" key="1">
    <source>
        <dbReference type="Pfam" id="PF09215"/>
    </source>
</evidence>
<organism evidence="2 3">
    <name type="scientific">Klebsiella phage vB_Kpn_F48</name>
    <dbReference type="NCBI Taxonomy" id="2070028"/>
    <lineage>
        <taxon>Viruses</taxon>
        <taxon>Duplodnaviria</taxon>
        <taxon>Heunggongvirae</taxon>
        <taxon>Uroviricota</taxon>
        <taxon>Caudoviricetes</taxon>
        <taxon>Marfavirus</taxon>
        <taxon>Marfavirus F48</taxon>
    </lineage>
</organism>
<dbReference type="InterPro" id="IPR015298">
    <property type="entry name" value="Phage_T4_Gp8"/>
</dbReference>
<dbReference type="InterPro" id="IPR036327">
    <property type="entry name" value="Gp8_sf"/>
</dbReference>
<dbReference type="Gene3D" id="2.60.340.10">
    <property type="entry name" value="baseplate structural protein gp8, domain 1"/>
    <property type="match status" value="1"/>
</dbReference>
<dbReference type="SUPFAM" id="SSF89433">
    <property type="entry name" value="Baseplate structural protein gp8"/>
    <property type="match status" value="1"/>
</dbReference>
<dbReference type="Pfam" id="PF09215">
    <property type="entry name" value="Phage-Gp8"/>
    <property type="match status" value="1"/>
</dbReference>
<reference evidence="3" key="1">
    <citation type="submission" date="2018-01" db="EMBL/GenBank/DDBJ databases">
        <title>Direct submission.</title>
        <authorList>
            <person name="Ciacci N."/>
        </authorList>
    </citation>
    <scope>NUCLEOTIDE SEQUENCE [LARGE SCALE GENOMIC DNA]</scope>
</reference>
<dbReference type="Gene3D" id="2.170.290.10">
    <property type="entry name" value="baseplate structural protein gp8, domain 2"/>
    <property type="match status" value="1"/>
</dbReference>
<evidence type="ECO:0000313" key="3">
    <source>
        <dbReference type="Proteomes" id="UP000240294"/>
    </source>
</evidence>
<dbReference type="Proteomes" id="UP000240294">
    <property type="component" value="Genome"/>
</dbReference>
<keyword evidence="3" id="KW-1185">Reference proteome</keyword>
<proteinExistence type="predicted"/>
<gene>
    <name evidence="2" type="ORF">vBKpnF48_255</name>
</gene>
<feature type="domain" description="Bacteriophage T4 Gp8" evidence="1">
    <location>
        <begin position="16"/>
        <end position="343"/>
    </location>
</feature>
<accession>A0A2I6UFY5</accession>
<name>A0A2I6UFY5_9CAUD</name>
<protein>
    <submittedName>
        <fullName evidence="2">Baseplate wedge subunit</fullName>
    </submittedName>
</protein>
<dbReference type="EMBL" id="MG746602">
    <property type="protein sequence ID" value="AUO78880.1"/>
    <property type="molecule type" value="Genomic_DNA"/>
</dbReference>
<evidence type="ECO:0000313" key="2">
    <source>
        <dbReference type="EMBL" id="AUO78880.1"/>
    </source>
</evidence>